<dbReference type="Gene3D" id="3.30.70.270">
    <property type="match status" value="1"/>
</dbReference>
<evidence type="ECO:0000313" key="2">
    <source>
        <dbReference type="EMBL" id="GMI70192.1"/>
    </source>
</evidence>
<organism evidence="2 3">
    <name type="scientific">Hibiscus trionum</name>
    <name type="common">Flower of an hour</name>
    <dbReference type="NCBI Taxonomy" id="183268"/>
    <lineage>
        <taxon>Eukaryota</taxon>
        <taxon>Viridiplantae</taxon>
        <taxon>Streptophyta</taxon>
        <taxon>Embryophyta</taxon>
        <taxon>Tracheophyta</taxon>
        <taxon>Spermatophyta</taxon>
        <taxon>Magnoliopsida</taxon>
        <taxon>eudicotyledons</taxon>
        <taxon>Gunneridae</taxon>
        <taxon>Pentapetalae</taxon>
        <taxon>rosids</taxon>
        <taxon>malvids</taxon>
        <taxon>Malvales</taxon>
        <taxon>Malvaceae</taxon>
        <taxon>Malvoideae</taxon>
        <taxon>Hibiscus</taxon>
    </lineage>
</organism>
<sequence length="138" mass="15571">MDPSKVSCILDWPAPKTVKELRGFLGLSGYYRRFIQGYGSMARPLTNLLKKGAWRWTEEEESALHKLKRAMSSAPVLALPDFSAEFTIETDASEVGMGAMLIQKRNPLAFFSKGMEIKHQQLSVYEKEMLAVLMAVKK</sequence>
<dbReference type="SUPFAM" id="SSF56672">
    <property type="entry name" value="DNA/RNA polymerases"/>
    <property type="match status" value="1"/>
</dbReference>
<evidence type="ECO:0000313" key="3">
    <source>
        <dbReference type="Proteomes" id="UP001165190"/>
    </source>
</evidence>
<dbReference type="AlphaFoldDB" id="A0A9W7H366"/>
<dbReference type="InterPro" id="IPR041577">
    <property type="entry name" value="RT_RNaseH_2"/>
</dbReference>
<dbReference type="InterPro" id="IPR043128">
    <property type="entry name" value="Rev_trsase/Diguanyl_cyclase"/>
</dbReference>
<keyword evidence="3" id="KW-1185">Reference proteome</keyword>
<dbReference type="InterPro" id="IPR043502">
    <property type="entry name" value="DNA/RNA_pol_sf"/>
</dbReference>
<reference evidence="2" key="1">
    <citation type="submission" date="2023-05" db="EMBL/GenBank/DDBJ databases">
        <title>Genome and transcriptome analyses reveal genes involved in the formation of fine ridges on petal epidermal cells in Hibiscus trionum.</title>
        <authorList>
            <person name="Koshimizu S."/>
            <person name="Masuda S."/>
            <person name="Ishii T."/>
            <person name="Shirasu K."/>
            <person name="Hoshino A."/>
            <person name="Arita M."/>
        </authorList>
    </citation>
    <scope>NUCLEOTIDE SEQUENCE</scope>
    <source>
        <strain evidence="2">Hamamatsu line</strain>
    </source>
</reference>
<dbReference type="PANTHER" id="PTHR33064">
    <property type="entry name" value="POL PROTEIN"/>
    <property type="match status" value="1"/>
</dbReference>
<dbReference type="FunFam" id="3.30.70.270:FF:000020">
    <property type="entry name" value="Transposon Tf2-6 polyprotein-like Protein"/>
    <property type="match status" value="1"/>
</dbReference>
<dbReference type="Pfam" id="PF17919">
    <property type="entry name" value="RT_RNaseH_2"/>
    <property type="match status" value="1"/>
</dbReference>
<accession>A0A9W7H366</accession>
<evidence type="ECO:0000259" key="1">
    <source>
        <dbReference type="Pfam" id="PF17919"/>
    </source>
</evidence>
<dbReference type="InterPro" id="IPR051320">
    <property type="entry name" value="Viral_Replic_Matur_Polypro"/>
</dbReference>
<dbReference type="PANTHER" id="PTHR33064:SF40">
    <property type="entry name" value="REVERSE TRANSCRIPTASE_RETROTRANSPOSON-DERIVED PROTEIN RNASE H-LIKE DOMAIN-CONTAINING PROTEIN"/>
    <property type="match status" value="1"/>
</dbReference>
<name>A0A9W7H366_HIBTR</name>
<proteinExistence type="predicted"/>
<protein>
    <recommendedName>
        <fullName evidence="1">Reverse transcriptase/retrotransposon-derived protein RNase H-like domain-containing protein</fullName>
    </recommendedName>
</protein>
<dbReference type="EMBL" id="BSYR01000008">
    <property type="protein sequence ID" value="GMI70192.1"/>
    <property type="molecule type" value="Genomic_DNA"/>
</dbReference>
<comment type="caution">
    <text evidence="2">The sequence shown here is derived from an EMBL/GenBank/DDBJ whole genome shotgun (WGS) entry which is preliminary data.</text>
</comment>
<dbReference type="Proteomes" id="UP001165190">
    <property type="component" value="Unassembled WGS sequence"/>
</dbReference>
<feature type="domain" description="Reverse transcriptase/retrotransposon-derived protein RNase H-like" evidence="1">
    <location>
        <begin position="56"/>
        <end position="138"/>
    </location>
</feature>
<dbReference type="OrthoDB" id="1909920at2759"/>
<gene>
    <name evidence="2" type="ORF">HRI_000688500</name>
</gene>